<feature type="domain" description="CBS" evidence="13">
    <location>
        <begin position="462"/>
        <end position="520"/>
    </location>
</feature>
<proteinExistence type="predicted"/>
<evidence type="ECO:0000256" key="11">
    <source>
        <dbReference type="SAM" id="Phobius"/>
    </source>
</evidence>
<feature type="transmembrane region" description="Helical" evidence="11">
    <location>
        <begin position="28"/>
        <end position="50"/>
    </location>
</feature>
<dbReference type="PANTHER" id="PTHR43427">
    <property type="entry name" value="CHLORIDE CHANNEL PROTEIN CLC-E"/>
    <property type="match status" value="1"/>
</dbReference>
<dbReference type="PROSITE" id="PS50035">
    <property type="entry name" value="PLD"/>
    <property type="match status" value="1"/>
</dbReference>
<dbReference type="Pfam" id="PF00654">
    <property type="entry name" value="Voltage_CLC"/>
    <property type="match status" value="1"/>
</dbReference>
<dbReference type="GO" id="GO:0006793">
    <property type="term" value="P:phosphorus metabolic process"/>
    <property type="evidence" value="ECO:0007669"/>
    <property type="project" value="UniProtKB-ARBA"/>
</dbReference>
<evidence type="ECO:0000259" key="12">
    <source>
        <dbReference type="PROSITE" id="PS50035"/>
    </source>
</evidence>
<evidence type="ECO:0000313" key="15">
    <source>
        <dbReference type="Proteomes" id="UP000476030"/>
    </source>
</evidence>
<feature type="transmembrane region" description="Helical" evidence="11">
    <location>
        <begin position="206"/>
        <end position="225"/>
    </location>
</feature>
<keyword evidence="4 11" id="KW-1133">Transmembrane helix</keyword>
<feature type="transmembrane region" description="Helical" evidence="11">
    <location>
        <begin position="317"/>
        <end position="338"/>
    </location>
</feature>
<accession>A0A6L8W816</accession>
<feature type="transmembrane region" description="Helical" evidence="11">
    <location>
        <begin position="167"/>
        <end position="194"/>
    </location>
</feature>
<feature type="transmembrane region" description="Helical" evidence="11">
    <location>
        <begin position="246"/>
        <end position="265"/>
    </location>
</feature>
<dbReference type="GO" id="GO:0005254">
    <property type="term" value="F:chloride channel activity"/>
    <property type="evidence" value="ECO:0007669"/>
    <property type="project" value="UniProtKB-KW"/>
</dbReference>
<dbReference type="Proteomes" id="UP000476030">
    <property type="component" value="Unassembled WGS sequence"/>
</dbReference>
<dbReference type="InterPro" id="IPR050368">
    <property type="entry name" value="ClC-type_chloride_channel"/>
</dbReference>
<feature type="domain" description="CBS" evidence="13">
    <location>
        <begin position="528"/>
        <end position="586"/>
    </location>
</feature>
<reference evidence="14 15" key="1">
    <citation type="submission" date="2019-12" db="EMBL/GenBank/DDBJ databases">
        <title>Snethiella sp. nov. sp. isolated from sea sand.</title>
        <authorList>
            <person name="Kim J."/>
            <person name="Jeong S.E."/>
            <person name="Jung H.S."/>
            <person name="Jeon C.O."/>
        </authorList>
    </citation>
    <scope>NUCLEOTIDE SEQUENCE [LARGE SCALE GENOMIC DNA]</scope>
    <source>
        <strain evidence="14 15">DP05</strain>
    </source>
</reference>
<comment type="subcellular location">
    <subcellularLocation>
        <location evidence="1">Membrane</location>
        <topology evidence="1">Multi-pass membrane protein</topology>
    </subcellularLocation>
</comment>
<dbReference type="InterPro" id="IPR000644">
    <property type="entry name" value="CBS_dom"/>
</dbReference>
<dbReference type="InterPro" id="IPR046342">
    <property type="entry name" value="CBS_dom_sf"/>
</dbReference>
<sequence length="597" mass="64137">MAVSENPRTGDKILSPILTATSSTPVKLIACAIAIGLLAGYGAVGFRLSISEIQKLFYGYGSQEILSQAANLPWWQIMAAPIIGGLIVGLFWKFVLPNYRAQGVADVMEAVIVNRGKMKLAPGIGGLFVNALTLGCGGSSGREGPVVHFCALIASQLGQRFRLPSKYYMTLIACGVSSGVAASFNAPIAGMFFALEVVVGSLATQAFAPIVIASVIGTVISRVYIGDFPAFIIPNYQIVSLWEFPAIALLGVVAAAVSLLFIWSIGFSERTIDRFRIPEVLRPAAGGVVLGTIALFFPQIIGVGYEATDNALQGHYPLLLLLLLIVVKTIAVGVTFGARFGGGFFSPSLFIGAMTGGAFGLIAATAFPEMAASHGLYAIIGMAAVASSILGAPISTILIVFELTGDYKISIAVMVAVSVATLITKHIYGRSIWQTQLLNRNVDVNESRALRQLSFLQVRGIMDREFIEIPKHTPMRELRKIVSNTNHDKFVVVEPETHEFIGRIDYSDLKTGLFGDEPQENVTALDLVHEDSPVLFPDTSLKSAVEIIEKAGIDHVPVINRANERRLIGILHHKDLLHAYNAALLSAQDDARDKVFR</sequence>
<keyword evidence="5" id="KW-0406">Ion transport</keyword>
<feature type="transmembrane region" description="Helical" evidence="11">
    <location>
        <begin position="376"/>
        <end position="401"/>
    </location>
</feature>
<dbReference type="Gene3D" id="1.10.3080.10">
    <property type="entry name" value="Clc chloride channel"/>
    <property type="match status" value="1"/>
</dbReference>
<feature type="transmembrane region" description="Helical" evidence="11">
    <location>
        <begin position="74"/>
        <end position="92"/>
    </location>
</feature>
<dbReference type="GO" id="GO:0034707">
    <property type="term" value="C:chloride channel complex"/>
    <property type="evidence" value="ECO:0007669"/>
    <property type="project" value="UniProtKB-KW"/>
</dbReference>
<dbReference type="GO" id="GO:0003824">
    <property type="term" value="F:catalytic activity"/>
    <property type="evidence" value="ECO:0007669"/>
    <property type="project" value="InterPro"/>
</dbReference>
<evidence type="ECO:0000256" key="6">
    <source>
        <dbReference type="ARBA" id="ARBA00023136"/>
    </source>
</evidence>
<dbReference type="PANTHER" id="PTHR43427:SF6">
    <property type="entry name" value="CHLORIDE CHANNEL PROTEIN CLC-E"/>
    <property type="match status" value="1"/>
</dbReference>
<name>A0A6L8W816_9PROT</name>
<evidence type="ECO:0000256" key="10">
    <source>
        <dbReference type="PROSITE-ProRule" id="PRU00703"/>
    </source>
</evidence>
<evidence type="ECO:0000256" key="5">
    <source>
        <dbReference type="ARBA" id="ARBA00023065"/>
    </source>
</evidence>
<feature type="transmembrane region" description="Helical" evidence="11">
    <location>
        <begin position="407"/>
        <end position="428"/>
    </location>
</feature>
<evidence type="ECO:0000256" key="9">
    <source>
        <dbReference type="ARBA" id="ARBA00023303"/>
    </source>
</evidence>
<evidence type="ECO:0000259" key="13">
    <source>
        <dbReference type="PROSITE" id="PS51371"/>
    </source>
</evidence>
<feature type="transmembrane region" description="Helical" evidence="11">
    <location>
        <begin position="285"/>
        <end position="305"/>
    </location>
</feature>
<dbReference type="Gene3D" id="3.10.580.10">
    <property type="entry name" value="CBS-domain"/>
    <property type="match status" value="1"/>
</dbReference>
<evidence type="ECO:0000256" key="4">
    <source>
        <dbReference type="ARBA" id="ARBA00022989"/>
    </source>
</evidence>
<evidence type="ECO:0000256" key="2">
    <source>
        <dbReference type="ARBA" id="ARBA00022448"/>
    </source>
</evidence>
<keyword evidence="2" id="KW-0813">Transport</keyword>
<keyword evidence="15" id="KW-1185">Reference proteome</keyword>
<feature type="transmembrane region" description="Helical" evidence="11">
    <location>
        <begin position="344"/>
        <end position="364"/>
    </location>
</feature>
<evidence type="ECO:0000256" key="3">
    <source>
        <dbReference type="ARBA" id="ARBA00022692"/>
    </source>
</evidence>
<dbReference type="SUPFAM" id="SSF81340">
    <property type="entry name" value="Clc chloride channel"/>
    <property type="match status" value="1"/>
</dbReference>
<dbReference type="AlphaFoldDB" id="A0A6L8W816"/>
<dbReference type="Pfam" id="PF00571">
    <property type="entry name" value="CBS"/>
    <property type="match status" value="2"/>
</dbReference>
<dbReference type="PRINTS" id="PR00762">
    <property type="entry name" value="CLCHANNEL"/>
</dbReference>
<gene>
    <name evidence="14" type="ORF">GQE98_11525</name>
</gene>
<evidence type="ECO:0000256" key="8">
    <source>
        <dbReference type="ARBA" id="ARBA00023214"/>
    </source>
</evidence>
<protein>
    <submittedName>
        <fullName evidence="14">CBS domain-containing protein</fullName>
    </submittedName>
</protein>
<evidence type="ECO:0000256" key="1">
    <source>
        <dbReference type="ARBA" id="ARBA00004141"/>
    </source>
</evidence>
<feature type="domain" description="PLD phosphodiesterase" evidence="12">
    <location>
        <begin position="482"/>
        <end position="510"/>
    </location>
</feature>
<keyword evidence="10" id="KW-0129">CBS domain</keyword>
<dbReference type="SUPFAM" id="SSF54631">
    <property type="entry name" value="CBS-domain pair"/>
    <property type="match status" value="1"/>
</dbReference>
<dbReference type="PROSITE" id="PS51371">
    <property type="entry name" value="CBS"/>
    <property type="match status" value="2"/>
</dbReference>
<dbReference type="SMART" id="SM00116">
    <property type="entry name" value="CBS"/>
    <property type="match status" value="2"/>
</dbReference>
<dbReference type="InterPro" id="IPR001807">
    <property type="entry name" value="ClC"/>
</dbReference>
<comment type="caution">
    <text evidence="14">The sequence shown here is derived from an EMBL/GenBank/DDBJ whole genome shotgun (WGS) entry which is preliminary data.</text>
</comment>
<evidence type="ECO:0000256" key="7">
    <source>
        <dbReference type="ARBA" id="ARBA00023173"/>
    </source>
</evidence>
<dbReference type="InterPro" id="IPR014743">
    <property type="entry name" value="Cl-channel_core"/>
</dbReference>
<dbReference type="CDD" id="cd00400">
    <property type="entry name" value="Voltage_gated_ClC"/>
    <property type="match status" value="1"/>
</dbReference>
<dbReference type="RefSeq" id="WP_161315784.1">
    <property type="nucleotide sequence ID" value="NZ_WTUW01000002.1"/>
</dbReference>
<keyword evidence="9" id="KW-0407">Ion channel</keyword>
<keyword evidence="6 11" id="KW-0472">Membrane</keyword>
<evidence type="ECO:0000313" key="14">
    <source>
        <dbReference type="EMBL" id="MZR31261.1"/>
    </source>
</evidence>
<keyword evidence="3 11" id="KW-0812">Transmembrane</keyword>
<keyword evidence="8" id="KW-0868">Chloride</keyword>
<organism evidence="14 15">
    <name type="scientific">Sneathiella litorea</name>
    <dbReference type="NCBI Taxonomy" id="2606216"/>
    <lineage>
        <taxon>Bacteria</taxon>
        <taxon>Pseudomonadati</taxon>
        <taxon>Pseudomonadota</taxon>
        <taxon>Alphaproteobacteria</taxon>
        <taxon>Sneathiellales</taxon>
        <taxon>Sneathiellaceae</taxon>
        <taxon>Sneathiella</taxon>
    </lineage>
</organism>
<dbReference type="EMBL" id="WTUW01000002">
    <property type="protein sequence ID" value="MZR31261.1"/>
    <property type="molecule type" value="Genomic_DNA"/>
</dbReference>
<keyword evidence="7" id="KW-0869">Chloride channel</keyword>
<dbReference type="InterPro" id="IPR001736">
    <property type="entry name" value="PLipase_D/transphosphatidylase"/>
</dbReference>